<evidence type="ECO:0000256" key="3">
    <source>
        <dbReference type="ARBA" id="ARBA00023180"/>
    </source>
</evidence>
<evidence type="ECO:0000256" key="2">
    <source>
        <dbReference type="ARBA" id="ARBA00023157"/>
    </source>
</evidence>
<feature type="signal peptide" evidence="4">
    <location>
        <begin position="1"/>
        <end position="18"/>
    </location>
</feature>
<dbReference type="Pfam" id="PF16077">
    <property type="entry name" value="Spaetzle"/>
    <property type="match status" value="1"/>
</dbReference>
<evidence type="ECO:0000313" key="6">
    <source>
        <dbReference type="Proteomes" id="UP001652582"/>
    </source>
</evidence>
<keyword evidence="6" id="KW-1185">Reference proteome</keyword>
<evidence type="ECO:0000259" key="5">
    <source>
        <dbReference type="Pfam" id="PF16077"/>
    </source>
</evidence>
<evidence type="ECO:0000313" key="7">
    <source>
        <dbReference type="RefSeq" id="XP_052740592.1"/>
    </source>
</evidence>
<organism evidence="6 7">
    <name type="scientific">Bicyclus anynana</name>
    <name type="common">Squinting bush brown butterfly</name>
    <dbReference type="NCBI Taxonomy" id="110368"/>
    <lineage>
        <taxon>Eukaryota</taxon>
        <taxon>Metazoa</taxon>
        <taxon>Ecdysozoa</taxon>
        <taxon>Arthropoda</taxon>
        <taxon>Hexapoda</taxon>
        <taxon>Insecta</taxon>
        <taxon>Pterygota</taxon>
        <taxon>Neoptera</taxon>
        <taxon>Endopterygota</taxon>
        <taxon>Lepidoptera</taxon>
        <taxon>Glossata</taxon>
        <taxon>Ditrysia</taxon>
        <taxon>Papilionoidea</taxon>
        <taxon>Nymphalidae</taxon>
        <taxon>Satyrinae</taxon>
        <taxon>Satyrini</taxon>
        <taxon>Mycalesina</taxon>
        <taxon>Bicyclus</taxon>
    </lineage>
</organism>
<evidence type="ECO:0000256" key="4">
    <source>
        <dbReference type="SAM" id="SignalP"/>
    </source>
</evidence>
<dbReference type="InterPro" id="IPR032104">
    <property type="entry name" value="Spaetzle"/>
</dbReference>
<dbReference type="InterPro" id="IPR029034">
    <property type="entry name" value="Cystine-knot_cytokine"/>
</dbReference>
<evidence type="ECO:0000256" key="1">
    <source>
        <dbReference type="ARBA" id="ARBA00022729"/>
    </source>
</evidence>
<dbReference type="SUPFAM" id="SSF57501">
    <property type="entry name" value="Cystine-knot cytokines"/>
    <property type="match status" value="1"/>
</dbReference>
<dbReference type="GeneID" id="112046258"/>
<dbReference type="Gene3D" id="2.10.90.10">
    <property type="entry name" value="Cystine-knot cytokines"/>
    <property type="match status" value="1"/>
</dbReference>
<reference evidence="7" key="1">
    <citation type="submission" date="2025-08" db="UniProtKB">
        <authorList>
            <consortium name="RefSeq"/>
        </authorList>
    </citation>
    <scope>IDENTIFICATION</scope>
</reference>
<feature type="domain" description="Spaetzle" evidence="5">
    <location>
        <begin position="116"/>
        <end position="195"/>
    </location>
</feature>
<protein>
    <submittedName>
        <fullName evidence="7">Uncharacterized protein LOC112046258 isoform X1</fullName>
    </submittedName>
</protein>
<keyword evidence="2" id="KW-1015">Disulfide bond</keyword>
<sequence length="212" mass="24385">MLNITVVFIVTYIAYSIAATTTTAKYDSAIKYPGPVHYAFDDRVHDSCRDLTYCTIKPDDYPDDKFNEMFKGYKSLPQPTLIEELKPDDNRQGHPDDEDDCVSVVTYEPLYTVRPKRDDPWRTVIQAPEQDFVQRVRLETCSEPDSACFTNLALTSDYLTFCKQKVVTWEVLVAKGKNETEKIKAELPICCSCHYRPIDFARFGLPENNIKN</sequence>
<proteinExistence type="predicted"/>
<dbReference type="InterPro" id="IPR052444">
    <property type="entry name" value="Spz/Toll_ligand-like"/>
</dbReference>
<dbReference type="Proteomes" id="UP001652582">
    <property type="component" value="Chromosome 12"/>
</dbReference>
<feature type="chain" id="PRO_5046804651" evidence="4">
    <location>
        <begin position="19"/>
        <end position="212"/>
    </location>
</feature>
<keyword evidence="1 4" id="KW-0732">Signal</keyword>
<accession>A0ABM3LNF3</accession>
<gene>
    <name evidence="7" type="primary">LOC112046258</name>
</gene>
<keyword evidence="3" id="KW-0325">Glycoprotein</keyword>
<dbReference type="RefSeq" id="XP_052740592.1">
    <property type="nucleotide sequence ID" value="XM_052884632.1"/>
</dbReference>
<dbReference type="PANTHER" id="PTHR23199">
    <property type="entry name" value="NEUROTROPHIN 1-RELATED"/>
    <property type="match status" value="1"/>
</dbReference>
<dbReference type="PANTHER" id="PTHR23199:SF12">
    <property type="entry name" value="NEUROTROPHIN 1-RELATED"/>
    <property type="match status" value="1"/>
</dbReference>
<name>A0ABM3LNF3_BICAN</name>